<organism evidence="2 3">
    <name type="scientific">Mycena metata</name>
    <dbReference type="NCBI Taxonomy" id="1033252"/>
    <lineage>
        <taxon>Eukaryota</taxon>
        <taxon>Fungi</taxon>
        <taxon>Dikarya</taxon>
        <taxon>Basidiomycota</taxon>
        <taxon>Agaricomycotina</taxon>
        <taxon>Agaricomycetes</taxon>
        <taxon>Agaricomycetidae</taxon>
        <taxon>Agaricales</taxon>
        <taxon>Marasmiineae</taxon>
        <taxon>Mycenaceae</taxon>
        <taxon>Mycena</taxon>
    </lineage>
</organism>
<proteinExistence type="predicted"/>
<feature type="compositionally biased region" description="Polar residues" evidence="1">
    <location>
        <begin position="34"/>
        <end position="43"/>
    </location>
</feature>
<accession>A0AAD7NEG0</accession>
<dbReference type="AlphaFoldDB" id="A0AAD7NEG0"/>
<feature type="region of interest" description="Disordered" evidence="1">
    <location>
        <begin position="27"/>
        <end position="69"/>
    </location>
</feature>
<evidence type="ECO:0000256" key="1">
    <source>
        <dbReference type="SAM" id="MobiDB-lite"/>
    </source>
</evidence>
<keyword evidence="3" id="KW-1185">Reference proteome</keyword>
<comment type="caution">
    <text evidence="2">The sequence shown here is derived from an EMBL/GenBank/DDBJ whole genome shotgun (WGS) entry which is preliminary data.</text>
</comment>
<reference evidence="2" key="1">
    <citation type="submission" date="2023-03" db="EMBL/GenBank/DDBJ databases">
        <title>Massive genome expansion in bonnet fungi (Mycena s.s.) driven by repeated elements and novel gene families across ecological guilds.</title>
        <authorList>
            <consortium name="Lawrence Berkeley National Laboratory"/>
            <person name="Harder C.B."/>
            <person name="Miyauchi S."/>
            <person name="Viragh M."/>
            <person name="Kuo A."/>
            <person name="Thoen E."/>
            <person name="Andreopoulos B."/>
            <person name="Lu D."/>
            <person name="Skrede I."/>
            <person name="Drula E."/>
            <person name="Henrissat B."/>
            <person name="Morin E."/>
            <person name="Kohler A."/>
            <person name="Barry K."/>
            <person name="LaButti K."/>
            <person name="Morin E."/>
            <person name="Salamov A."/>
            <person name="Lipzen A."/>
            <person name="Mereny Z."/>
            <person name="Hegedus B."/>
            <person name="Baldrian P."/>
            <person name="Stursova M."/>
            <person name="Weitz H."/>
            <person name="Taylor A."/>
            <person name="Grigoriev I.V."/>
            <person name="Nagy L.G."/>
            <person name="Martin F."/>
            <person name="Kauserud H."/>
        </authorList>
    </citation>
    <scope>NUCLEOTIDE SEQUENCE</scope>
    <source>
        <strain evidence="2">CBHHK182m</strain>
    </source>
</reference>
<dbReference type="Proteomes" id="UP001215598">
    <property type="component" value="Unassembled WGS sequence"/>
</dbReference>
<sequence>MSKNGKVASLSPPYPSYHPLGFYGHSSHGRRSWDGSSPPQASSSKRRHQEQRPDPPSSPAVSGGSLDDFLAQYPDLPPATGGFLLELGFNIGEDLAVVTEADWKAGGFNLFGWNRVLRAYNNYKNSLRN</sequence>
<name>A0AAD7NEG0_9AGAR</name>
<protein>
    <submittedName>
        <fullName evidence="2">Uncharacterized protein</fullName>
    </submittedName>
</protein>
<evidence type="ECO:0000313" key="3">
    <source>
        <dbReference type="Proteomes" id="UP001215598"/>
    </source>
</evidence>
<dbReference type="EMBL" id="JARKIB010000041">
    <property type="protein sequence ID" value="KAJ7758630.1"/>
    <property type="molecule type" value="Genomic_DNA"/>
</dbReference>
<gene>
    <name evidence="2" type="ORF">B0H16DRAFT_1457162</name>
</gene>
<evidence type="ECO:0000313" key="2">
    <source>
        <dbReference type="EMBL" id="KAJ7758630.1"/>
    </source>
</evidence>